<organism evidence="2 3">
    <name type="scientific">Steroidobacter gossypii</name>
    <dbReference type="NCBI Taxonomy" id="2805490"/>
    <lineage>
        <taxon>Bacteria</taxon>
        <taxon>Pseudomonadati</taxon>
        <taxon>Pseudomonadota</taxon>
        <taxon>Gammaproteobacteria</taxon>
        <taxon>Steroidobacterales</taxon>
        <taxon>Steroidobacteraceae</taxon>
        <taxon>Steroidobacter</taxon>
    </lineage>
</organism>
<feature type="compositionally biased region" description="Basic and acidic residues" evidence="1">
    <location>
        <begin position="97"/>
        <end position="106"/>
    </location>
</feature>
<gene>
    <name evidence="2" type="ORF">JM946_29810</name>
</gene>
<comment type="caution">
    <text evidence="2">The sequence shown here is derived from an EMBL/GenBank/DDBJ whole genome shotgun (WGS) entry which is preliminary data.</text>
</comment>
<dbReference type="PANTHER" id="PTHR37936">
    <property type="entry name" value="TRANSPOSASE INSC FOR INSERTION ELEMENT IS2A-RELATED"/>
    <property type="match status" value="1"/>
</dbReference>
<evidence type="ECO:0000256" key="1">
    <source>
        <dbReference type="SAM" id="MobiDB-lite"/>
    </source>
</evidence>
<dbReference type="InterPro" id="IPR002514">
    <property type="entry name" value="Transposase_8"/>
</dbReference>
<evidence type="ECO:0000313" key="2">
    <source>
        <dbReference type="EMBL" id="MBM0108942.1"/>
    </source>
</evidence>
<accession>A0ABS1X6U0</accession>
<feature type="compositionally biased region" description="Low complexity" evidence="1">
    <location>
        <begin position="83"/>
        <end position="95"/>
    </location>
</feature>
<feature type="region of interest" description="Disordered" evidence="1">
    <location>
        <begin position="70"/>
        <end position="111"/>
    </location>
</feature>
<dbReference type="Pfam" id="PF01527">
    <property type="entry name" value="HTH_Tnp_1"/>
    <property type="match status" value="1"/>
</dbReference>
<dbReference type="NCBIfam" id="NF047595">
    <property type="entry name" value="IS66_ISRel24_TnpA"/>
    <property type="match status" value="1"/>
</dbReference>
<dbReference type="Proteomes" id="UP000661077">
    <property type="component" value="Unassembled WGS sequence"/>
</dbReference>
<evidence type="ECO:0000313" key="3">
    <source>
        <dbReference type="Proteomes" id="UP000661077"/>
    </source>
</evidence>
<dbReference type="SUPFAM" id="SSF48295">
    <property type="entry name" value="TrpR-like"/>
    <property type="match status" value="1"/>
</dbReference>
<dbReference type="EMBL" id="JAEVLS010000021">
    <property type="protein sequence ID" value="MBM0108942.1"/>
    <property type="molecule type" value="Genomic_DNA"/>
</dbReference>
<dbReference type="PANTHER" id="PTHR37936:SF3">
    <property type="entry name" value="TRANSPOSASE INSC FOR INSERTION ELEMENT IS2A-RELATED"/>
    <property type="match status" value="1"/>
</dbReference>
<name>A0ABS1X6U0_9GAMM</name>
<protein>
    <submittedName>
        <fullName evidence="2">Transposase</fullName>
    </submittedName>
</protein>
<dbReference type="InterPro" id="IPR010921">
    <property type="entry name" value="Trp_repressor/repl_initiator"/>
</dbReference>
<reference evidence="2 3" key="1">
    <citation type="journal article" date="2021" name="Int. J. Syst. Evol. Microbiol.">
        <title>Steroidobacter gossypii sp. nov., isolated from soil of cotton cropping field.</title>
        <authorList>
            <person name="Huang R."/>
            <person name="Yang S."/>
            <person name="Zhen C."/>
            <person name="Liu W."/>
        </authorList>
    </citation>
    <scope>NUCLEOTIDE SEQUENCE [LARGE SCALE GENOMIC DNA]</scope>
    <source>
        <strain evidence="2 3">S1-65</strain>
    </source>
</reference>
<sequence>MDITAKRDEETTGERAWRRMRTLQEKQAMVLEALQPGSSVAAVARKHGVNANLLFGWLRLHRSGLLSEQRHAKPPPLLPVKIATPTLTPTEPAATRGEGKRTRRPTDAAPVSESLLELVLTEGTRVRLYGEAQRAVLERILEQLSRR</sequence>
<proteinExistence type="predicted"/>
<keyword evidence="3" id="KW-1185">Reference proteome</keyword>